<sequence length="51" mass="5893">MKPGDTGTNRMHWQRSREIHLQDFDLIEINKSTNELYNDGAVVERMTNGSS</sequence>
<evidence type="ECO:0000313" key="1">
    <source>
        <dbReference type="EMBL" id="MDQ0189782.1"/>
    </source>
</evidence>
<gene>
    <name evidence="1" type="ORF">J2S03_001629</name>
</gene>
<accession>A0ABT9XHW4</accession>
<keyword evidence="2" id="KW-1185">Reference proteome</keyword>
<dbReference type="Proteomes" id="UP001232973">
    <property type="component" value="Unassembled WGS sequence"/>
</dbReference>
<evidence type="ECO:0000313" key="2">
    <source>
        <dbReference type="Proteomes" id="UP001232973"/>
    </source>
</evidence>
<dbReference type="RefSeq" id="WP_274456770.1">
    <property type="nucleotide sequence ID" value="NZ_CP067097.1"/>
</dbReference>
<reference evidence="1 2" key="1">
    <citation type="submission" date="2023-07" db="EMBL/GenBank/DDBJ databases">
        <title>Genomic Encyclopedia of Type Strains, Phase IV (KMG-IV): sequencing the most valuable type-strain genomes for metagenomic binning, comparative biology and taxonomic classification.</title>
        <authorList>
            <person name="Goeker M."/>
        </authorList>
    </citation>
    <scope>NUCLEOTIDE SEQUENCE [LARGE SCALE GENOMIC DNA]</scope>
    <source>
        <strain evidence="1 2">DSM 4006</strain>
    </source>
</reference>
<protein>
    <submittedName>
        <fullName evidence="1">Uncharacterized protein</fullName>
    </submittedName>
</protein>
<proteinExistence type="predicted"/>
<dbReference type="EMBL" id="JAUSTP010000010">
    <property type="protein sequence ID" value="MDQ0189782.1"/>
    <property type="molecule type" value="Genomic_DNA"/>
</dbReference>
<name>A0ABT9XHW4_9BACL</name>
<comment type="caution">
    <text evidence="1">The sequence shown here is derived from an EMBL/GenBank/DDBJ whole genome shotgun (WGS) entry which is preliminary data.</text>
</comment>
<organism evidence="1 2">
    <name type="scientific">Alicyclobacillus cycloheptanicus</name>
    <dbReference type="NCBI Taxonomy" id="1457"/>
    <lineage>
        <taxon>Bacteria</taxon>
        <taxon>Bacillati</taxon>
        <taxon>Bacillota</taxon>
        <taxon>Bacilli</taxon>
        <taxon>Bacillales</taxon>
        <taxon>Alicyclobacillaceae</taxon>
        <taxon>Alicyclobacillus</taxon>
    </lineage>
</organism>